<evidence type="ECO:0000313" key="9">
    <source>
        <dbReference type="Proteomes" id="UP001295794"/>
    </source>
</evidence>
<keyword evidence="4" id="KW-0539">Nucleus</keyword>
<dbReference type="InterPro" id="IPR038491">
    <property type="entry name" value="Velvet_dom_sf"/>
</dbReference>
<protein>
    <recommendedName>
        <fullName evidence="7">Velvet domain-containing protein</fullName>
    </recommendedName>
</protein>
<keyword evidence="9" id="KW-1185">Reference proteome</keyword>
<dbReference type="Proteomes" id="UP001295794">
    <property type="component" value="Unassembled WGS sequence"/>
</dbReference>
<keyword evidence="2" id="KW-0805">Transcription regulation</keyword>
<evidence type="ECO:0000256" key="1">
    <source>
        <dbReference type="ARBA" id="ARBA00004123"/>
    </source>
</evidence>
<dbReference type="InterPro" id="IPR037525">
    <property type="entry name" value="Velvet_dom"/>
</dbReference>
<name>A0AAD2H0J1_9AGAR</name>
<comment type="caution">
    <text evidence="8">The sequence shown here is derived from an EMBL/GenBank/DDBJ whole genome shotgun (WGS) entry which is preliminary data.</text>
</comment>
<organism evidence="8 9">
    <name type="scientific">Mycena citricolor</name>
    <dbReference type="NCBI Taxonomy" id="2018698"/>
    <lineage>
        <taxon>Eukaryota</taxon>
        <taxon>Fungi</taxon>
        <taxon>Dikarya</taxon>
        <taxon>Basidiomycota</taxon>
        <taxon>Agaricomycotina</taxon>
        <taxon>Agaricomycetes</taxon>
        <taxon>Agaricomycetidae</taxon>
        <taxon>Agaricales</taxon>
        <taxon>Marasmiineae</taxon>
        <taxon>Mycenaceae</taxon>
        <taxon>Mycena</taxon>
    </lineage>
</organism>
<dbReference type="PROSITE" id="PS51821">
    <property type="entry name" value="VELVET"/>
    <property type="match status" value="1"/>
</dbReference>
<evidence type="ECO:0000256" key="2">
    <source>
        <dbReference type="ARBA" id="ARBA00023015"/>
    </source>
</evidence>
<dbReference type="AlphaFoldDB" id="A0AAD2H0J1"/>
<proteinExistence type="predicted"/>
<gene>
    <name evidence="8" type="ORF">MYCIT1_LOCUS7219</name>
</gene>
<accession>A0AAD2H0J1</accession>
<feature type="region of interest" description="Disordered" evidence="5">
    <location>
        <begin position="330"/>
        <end position="353"/>
    </location>
</feature>
<feature type="domain" description="Velvet" evidence="7">
    <location>
        <begin position="106"/>
        <end position="326"/>
    </location>
</feature>
<dbReference type="Gene3D" id="2.60.40.3960">
    <property type="entry name" value="Velvet domain"/>
    <property type="match status" value="1"/>
</dbReference>
<keyword evidence="6" id="KW-0472">Membrane</keyword>
<comment type="subcellular location">
    <subcellularLocation>
        <location evidence="1">Nucleus</location>
    </subcellularLocation>
</comment>
<feature type="compositionally biased region" description="Polar residues" evidence="5">
    <location>
        <begin position="342"/>
        <end position="353"/>
    </location>
</feature>
<dbReference type="PANTHER" id="PTHR33572">
    <property type="entry name" value="SPORE DEVELOPMENT REGULATOR VOSA"/>
    <property type="match status" value="1"/>
</dbReference>
<dbReference type="EMBL" id="CAVNYO010000102">
    <property type="protein sequence ID" value="CAK5265878.1"/>
    <property type="molecule type" value="Genomic_DNA"/>
</dbReference>
<dbReference type="PANTHER" id="PTHR33572:SF15">
    <property type="entry name" value="VELVET DOMAIN-CONTAINING PROTEIN"/>
    <property type="match status" value="1"/>
</dbReference>
<dbReference type="Pfam" id="PF11754">
    <property type="entry name" value="Velvet"/>
    <property type="match status" value="1"/>
</dbReference>
<evidence type="ECO:0000256" key="3">
    <source>
        <dbReference type="ARBA" id="ARBA00023163"/>
    </source>
</evidence>
<keyword evidence="6" id="KW-0812">Transmembrane</keyword>
<reference evidence="8" key="1">
    <citation type="submission" date="2023-11" db="EMBL/GenBank/DDBJ databases">
        <authorList>
            <person name="De Vega J J."/>
            <person name="De Vega J J."/>
        </authorList>
    </citation>
    <scope>NUCLEOTIDE SEQUENCE</scope>
</reference>
<evidence type="ECO:0000256" key="5">
    <source>
        <dbReference type="SAM" id="MobiDB-lite"/>
    </source>
</evidence>
<evidence type="ECO:0000313" key="8">
    <source>
        <dbReference type="EMBL" id="CAK5265878.1"/>
    </source>
</evidence>
<feature type="transmembrane region" description="Helical" evidence="6">
    <location>
        <begin position="21"/>
        <end position="39"/>
    </location>
</feature>
<dbReference type="GO" id="GO:0005634">
    <property type="term" value="C:nucleus"/>
    <property type="evidence" value="ECO:0007669"/>
    <property type="project" value="UniProtKB-SubCell"/>
</dbReference>
<keyword evidence="3" id="KW-0804">Transcription</keyword>
<evidence type="ECO:0000259" key="7">
    <source>
        <dbReference type="PROSITE" id="PS51821"/>
    </source>
</evidence>
<sequence>MMRCAQSIHGQSDEYKKPQPAVWRCPLLLFLALVSAMSWSPSYYSSLRGVFGEPPPPPPLEIHQPRPVLPTSQIVSMLKHHPPPNTKDVEIVVPADDECSRCPGPLHSIRPEIHEIQTAKVGRKCGGRISVAVDRRPLDPPPVVQLRFFAGDSTDAEITDYRRARAHCDVPSETPVTHFSLSPCSADRSTATASSASRSCSGICQSSIHAPASLQTNSASACVARALSEISVTNARVIQHEGAAMVVFPFTDLSSMETGRFLFRYRLFNMEDTAASYVGGHRVHRIVGECWGNPFQVYSTKDVPRLEASTELTKSLSEAGIPVSVRRAERIRKRKGIPPAQASHSPATLASDG</sequence>
<evidence type="ECO:0000256" key="6">
    <source>
        <dbReference type="SAM" id="Phobius"/>
    </source>
</evidence>
<evidence type="ECO:0000256" key="4">
    <source>
        <dbReference type="ARBA" id="ARBA00023242"/>
    </source>
</evidence>
<dbReference type="InterPro" id="IPR021740">
    <property type="entry name" value="Velvet"/>
</dbReference>
<keyword evidence="6" id="KW-1133">Transmembrane helix</keyword>